<dbReference type="eggNOG" id="KOG3745">
    <property type="taxonomic scope" value="Eukaryota"/>
</dbReference>
<keyword evidence="5 7" id="KW-0175">Coiled coil</keyword>
<evidence type="ECO:0000256" key="4">
    <source>
        <dbReference type="ARBA" id="ARBA00022483"/>
    </source>
</evidence>
<feature type="coiled-coil region" evidence="7">
    <location>
        <begin position="39"/>
        <end position="73"/>
    </location>
</feature>
<comment type="similarity">
    <text evidence="1">Belongs to the SEC10 family.</text>
</comment>
<evidence type="ECO:0000256" key="6">
    <source>
        <dbReference type="ARBA" id="ARBA00031471"/>
    </source>
</evidence>
<dbReference type="AlphaFoldDB" id="T1KIH6"/>
<evidence type="ECO:0000259" key="9">
    <source>
        <dbReference type="Pfam" id="PF20667"/>
    </source>
</evidence>
<accession>T1KIH6</accession>
<dbReference type="Pfam" id="PF07393">
    <property type="entry name" value="Sec10_HB"/>
    <property type="match status" value="1"/>
</dbReference>
<dbReference type="HOGENOM" id="CLU_020771_1_0_1"/>
<evidence type="ECO:0000256" key="1">
    <source>
        <dbReference type="ARBA" id="ARBA00006572"/>
    </source>
</evidence>
<dbReference type="EnsemblMetazoa" id="tetur12g01390.1">
    <property type="protein sequence ID" value="tetur12g01390.1"/>
    <property type="gene ID" value="tetur12g01390"/>
</dbReference>
<evidence type="ECO:0000256" key="3">
    <source>
        <dbReference type="ARBA" id="ARBA00022448"/>
    </source>
</evidence>
<reference evidence="10" key="2">
    <citation type="submission" date="2015-06" db="UniProtKB">
        <authorList>
            <consortium name="EnsemblMetazoa"/>
        </authorList>
    </citation>
    <scope>IDENTIFICATION</scope>
</reference>
<dbReference type="InterPro" id="IPR048625">
    <property type="entry name" value="Sec10_N"/>
</dbReference>
<gene>
    <name evidence="10" type="primary">107364609</name>
</gene>
<evidence type="ECO:0000313" key="11">
    <source>
        <dbReference type="Proteomes" id="UP000015104"/>
    </source>
</evidence>
<evidence type="ECO:0000259" key="8">
    <source>
        <dbReference type="Pfam" id="PF07393"/>
    </source>
</evidence>
<dbReference type="GO" id="GO:0006893">
    <property type="term" value="P:Golgi to plasma membrane transport"/>
    <property type="evidence" value="ECO:0007669"/>
    <property type="project" value="TreeGrafter"/>
</dbReference>
<keyword evidence="4" id="KW-0268">Exocytosis</keyword>
<dbReference type="KEGG" id="tut:107364609"/>
<dbReference type="EMBL" id="CAEY01000114">
    <property type="status" value="NOT_ANNOTATED_CDS"/>
    <property type="molecule type" value="Genomic_DNA"/>
</dbReference>
<keyword evidence="11" id="KW-1185">Reference proteome</keyword>
<feature type="domain" description="Exocyst complex component Sec10-like alpha-helical bundle" evidence="8">
    <location>
        <begin position="157"/>
        <end position="713"/>
    </location>
</feature>
<sequence length="714" mass="82285">MSSFLSELEQDPFDPKEFVERLAWRATKESSTFDSQTLFEDFEARIRELKDMYETHEKKCERLEMVCKEVEKRHWVKVAELQKKCKHCFYCFQELDEKLDTVAAKVVYLGDQLEGVNTPRARAVEAQNLMKEFTTFFKDDADNRMNSEIDPSQLFEKADVIEKLYKISQKLPNGGKFDGAKKRIEAKYYQIEKDLIEEFFQAQVKDNRARMKEIASILSQFKGYNECKDAFIEKSQVGIFLGVGIFNDIVPLCEKSQLIIQEVFADPDRVMAKFVLNIYRGKLQEYIHNRLNNDKDIPEEFLTTLHDLYSKTVKLSQQLASSKIMGVDLDFLNTLTRTIFDSYLTAYIDTELKTLKNKCELILQRFYDSKNHQKKPIPVGSIQELKRDLQAKIGRANLNLGSISGGINQDYGNETLLSEEVAINLLQETKLALKRCQTLSNPSNAANNATQIFEMQLNYLCIEHIDYALEMGLNAIPTSEPKSQPELHYFEIARQCNAICHLLEKQLVDSLIPLVMSTPKHGECIKRKREVLEGLEVKINNGLERSITAIISWIKIILNTEQKKTDFKPETEDIEMMQTPTCVKVVRFLNLCINKSRDCFDGKNVEALMLEFGTRFHRIVYEHLMQFQYTSLGAMIAICDVNEYRRCASAFRVPLVNQLFDTLHALCNLLVVAPENLKQVCNGETLSGLEKSVLINFVALRADYKSAKLINQFK</sequence>
<dbReference type="PANTHER" id="PTHR12100">
    <property type="entry name" value="SEC10"/>
    <property type="match status" value="1"/>
</dbReference>
<evidence type="ECO:0000256" key="2">
    <source>
        <dbReference type="ARBA" id="ARBA00017524"/>
    </source>
</evidence>
<protein>
    <recommendedName>
        <fullName evidence="2">Exocyst complex component 5</fullName>
    </recommendedName>
    <alternativeName>
        <fullName evidence="6">Exocyst complex component Sec10</fullName>
    </alternativeName>
</protein>
<dbReference type="Proteomes" id="UP000015104">
    <property type="component" value="Unassembled WGS sequence"/>
</dbReference>
<dbReference type="GO" id="GO:0000145">
    <property type="term" value="C:exocyst"/>
    <property type="evidence" value="ECO:0007669"/>
    <property type="project" value="TreeGrafter"/>
</dbReference>
<dbReference type="InterPro" id="IPR048627">
    <property type="entry name" value="Sec10_HB"/>
</dbReference>
<dbReference type="GO" id="GO:0006887">
    <property type="term" value="P:exocytosis"/>
    <property type="evidence" value="ECO:0007669"/>
    <property type="project" value="UniProtKB-KW"/>
</dbReference>
<dbReference type="STRING" id="32264.T1KIH6"/>
<evidence type="ECO:0000313" key="10">
    <source>
        <dbReference type="EnsemblMetazoa" id="tetur12g01390.1"/>
    </source>
</evidence>
<dbReference type="OMA" id="PLCKHHY"/>
<name>T1KIH6_TETUR</name>
<organism evidence="10 11">
    <name type="scientific">Tetranychus urticae</name>
    <name type="common">Two-spotted spider mite</name>
    <dbReference type="NCBI Taxonomy" id="32264"/>
    <lineage>
        <taxon>Eukaryota</taxon>
        <taxon>Metazoa</taxon>
        <taxon>Ecdysozoa</taxon>
        <taxon>Arthropoda</taxon>
        <taxon>Chelicerata</taxon>
        <taxon>Arachnida</taxon>
        <taxon>Acari</taxon>
        <taxon>Acariformes</taxon>
        <taxon>Trombidiformes</taxon>
        <taxon>Prostigmata</taxon>
        <taxon>Eleutherengona</taxon>
        <taxon>Raphignathae</taxon>
        <taxon>Tetranychoidea</taxon>
        <taxon>Tetranychidae</taxon>
        <taxon>Tetranychus</taxon>
    </lineage>
</organism>
<dbReference type="InterPro" id="IPR009976">
    <property type="entry name" value="Sec10-like"/>
</dbReference>
<proteinExistence type="inferred from homology"/>
<evidence type="ECO:0000256" key="5">
    <source>
        <dbReference type="ARBA" id="ARBA00023054"/>
    </source>
</evidence>
<reference evidence="11" key="1">
    <citation type="submission" date="2011-08" db="EMBL/GenBank/DDBJ databases">
        <authorList>
            <person name="Rombauts S."/>
        </authorList>
    </citation>
    <scope>NUCLEOTIDE SEQUENCE</scope>
    <source>
        <strain evidence="11">London</strain>
    </source>
</reference>
<feature type="domain" description="Exocyst complex component Sec10 N-terminal" evidence="9">
    <location>
        <begin position="38"/>
        <end position="144"/>
    </location>
</feature>
<dbReference type="PANTHER" id="PTHR12100:SF0">
    <property type="entry name" value="EXOCYST COMPLEX COMPONENT 5"/>
    <property type="match status" value="1"/>
</dbReference>
<dbReference type="Pfam" id="PF20667">
    <property type="entry name" value="Sec10_N"/>
    <property type="match status" value="1"/>
</dbReference>
<keyword evidence="3" id="KW-0813">Transport</keyword>
<dbReference type="OrthoDB" id="125856at2759"/>
<evidence type="ECO:0000256" key="7">
    <source>
        <dbReference type="SAM" id="Coils"/>
    </source>
</evidence>